<protein>
    <submittedName>
        <fullName evidence="2">Uncharacterized protein</fullName>
    </submittedName>
</protein>
<dbReference type="EMBL" id="JASSZA010000008">
    <property type="protein sequence ID" value="KAK2103460.1"/>
    <property type="molecule type" value="Genomic_DNA"/>
</dbReference>
<feature type="region of interest" description="Disordered" evidence="1">
    <location>
        <begin position="215"/>
        <end position="240"/>
    </location>
</feature>
<name>A0ABQ9V2E0_SAGOE</name>
<evidence type="ECO:0000313" key="3">
    <source>
        <dbReference type="Proteomes" id="UP001266305"/>
    </source>
</evidence>
<reference evidence="2 3" key="1">
    <citation type="submission" date="2023-05" db="EMBL/GenBank/DDBJ databases">
        <title>B98-5 Cell Line De Novo Hybrid Assembly: An Optical Mapping Approach.</title>
        <authorList>
            <person name="Kananen K."/>
            <person name="Auerbach J.A."/>
            <person name="Kautto E."/>
            <person name="Blachly J.S."/>
        </authorList>
    </citation>
    <scope>NUCLEOTIDE SEQUENCE [LARGE SCALE GENOMIC DNA]</scope>
    <source>
        <strain evidence="2">B95-8</strain>
        <tissue evidence="2">Cell line</tissue>
    </source>
</reference>
<accession>A0ABQ9V2E0</accession>
<evidence type="ECO:0000256" key="1">
    <source>
        <dbReference type="SAM" id="MobiDB-lite"/>
    </source>
</evidence>
<keyword evidence="3" id="KW-1185">Reference proteome</keyword>
<feature type="region of interest" description="Disordered" evidence="1">
    <location>
        <begin position="175"/>
        <end position="195"/>
    </location>
</feature>
<proteinExistence type="predicted"/>
<gene>
    <name evidence="2" type="ORF">P7K49_017316</name>
</gene>
<sequence length="321" mass="33712">MRMGIDAGDRRKCSRRDCPEQRCAREAEKCPEMAQLERKVCASLWAVCEAGHRRSEVLLGVGRGPSVAARHLCSAVGQAPWETGGTGSGIPGSAPDSIASSPASAALVNSRYQHSCANGVFAAVEKGWLCRVLSVDGYSDKTRLVLKGVWLQGGTGKNSESRRICISEERSHSLGPSEVVAPAEDPRDRSGGGWGTVKPRRRLCAALCWPLGAGPPDGAGQRGLPPSAGQEARLGGDARRKEVRETPLLGRAAGPAQIPRCPLELPVLPTSPSRCQDAGVPGSRTFRDEGTGPGRGLPVSLPLPSSKQPCWGGSPVRPPPS</sequence>
<comment type="caution">
    <text evidence="2">The sequence shown here is derived from an EMBL/GenBank/DDBJ whole genome shotgun (WGS) entry which is preliminary data.</text>
</comment>
<evidence type="ECO:0000313" key="2">
    <source>
        <dbReference type="EMBL" id="KAK2103460.1"/>
    </source>
</evidence>
<feature type="region of interest" description="Disordered" evidence="1">
    <location>
        <begin position="267"/>
        <end position="321"/>
    </location>
</feature>
<organism evidence="2 3">
    <name type="scientific">Saguinus oedipus</name>
    <name type="common">Cotton-top tamarin</name>
    <name type="synonym">Oedipomidas oedipus</name>
    <dbReference type="NCBI Taxonomy" id="9490"/>
    <lineage>
        <taxon>Eukaryota</taxon>
        <taxon>Metazoa</taxon>
        <taxon>Chordata</taxon>
        <taxon>Craniata</taxon>
        <taxon>Vertebrata</taxon>
        <taxon>Euteleostomi</taxon>
        <taxon>Mammalia</taxon>
        <taxon>Eutheria</taxon>
        <taxon>Euarchontoglires</taxon>
        <taxon>Primates</taxon>
        <taxon>Haplorrhini</taxon>
        <taxon>Platyrrhini</taxon>
        <taxon>Cebidae</taxon>
        <taxon>Callitrichinae</taxon>
        <taxon>Saguinus</taxon>
    </lineage>
</organism>
<dbReference type="Proteomes" id="UP001266305">
    <property type="component" value="Unassembled WGS sequence"/>
</dbReference>